<evidence type="ECO:0000256" key="2">
    <source>
        <dbReference type="SAM" id="Phobius"/>
    </source>
</evidence>
<dbReference type="GO" id="GO:0005789">
    <property type="term" value="C:endoplasmic reticulum membrane"/>
    <property type="evidence" value="ECO:0007669"/>
    <property type="project" value="InterPro"/>
</dbReference>
<dbReference type="PANTHER" id="PTHR28147:SF1">
    <property type="entry name" value="N-GLYCOSYLATION PROTEIN EOS1"/>
    <property type="match status" value="1"/>
</dbReference>
<dbReference type="AlphaFoldDB" id="A0A2B7YRQ0"/>
<dbReference type="Pfam" id="PF12326">
    <property type="entry name" value="EOS1"/>
    <property type="match status" value="1"/>
</dbReference>
<gene>
    <name evidence="3" type="ORF">AJ80_01640</name>
</gene>
<reference evidence="3 4" key="1">
    <citation type="submission" date="2017-10" db="EMBL/GenBank/DDBJ databases">
        <title>Comparative genomics in systemic dimorphic fungi from Ajellomycetaceae.</title>
        <authorList>
            <person name="Munoz J.F."/>
            <person name="Mcewen J.G."/>
            <person name="Clay O.K."/>
            <person name="Cuomo C.A."/>
        </authorList>
    </citation>
    <scope>NUCLEOTIDE SEQUENCE [LARGE SCALE GENOMIC DNA]</scope>
    <source>
        <strain evidence="3 4">UAMH7299</strain>
    </source>
</reference>
<proteinExistence type="predicted"/>
<protein>
    <recommendedName>
        <fullName evidence="5">N-glycosylation protein EOS1</fullName>
    </recommendedName>
</protein>
<keyword evidence="4" id="KW-1185">Reference proteome</keyword>
<keyword evidence="2" id="KW-0472">Membrane</keyword>
<dbReference type="GO" id="GO:0006487">
    <property type="term" value="P:protein N-linked glycosylation"/>
    <property type="evidence" value="ECO:0007669"/>
    <property type="project" value="TreeGrafter"/>
</dbReference>
<comment type="caution">
    <text evidence="3">The sequence shown here is derived from an EMBL/GenBank/DDBJ whole genome shotgun (WGS) entry which is preliminary data.</text>
</comment>
<dbReference type="GO" id="GO:0034599">
    <property type="term" value="P:cellular response to oxidative stress"/>
    <property type="evidence" value="ECO:0007669"/>
    <property type="project" value="InterPro"/>
</dbReference>
<evidence type="ECO:0000313" key="4">
    <source>
        <dbReference type="Proteomes" id="UP000224634"/>
    </source>
</evidence>
<evidence type="ECO:0008006" key="5">
    <source>
        <dbReference type="Google" id="ProtNLM"/>
    </source>
</evidence>
<keyword evidence="2" id="KW-1133">Transmembrane helix</keyword>
<dbReference type="InterPro" id="IPR021100">
    <property type="entry name" value="N-glycosylation_EOS1"/>
</dbReference>
<keyword evidence="2" id="KW-0812">Transmembrane</keyword>
<dbReference type="Proteomes" id="UP000224634">
    <property type="component" value="Unassembled WGS sequence"/>
</dbReference>
<feature type="transmembrane region" description="Helical" evidence="2">
    <location>
        <begin position="313"/>
        <end position="330"/>
    </location>
</feature>
<evidence type="ECO:0000256" key="1">
    <source>
        <dbReference type="SAM" id="MobiDB-lite"/>
    </source>
</evidence>
<dbReference type="EMBL" id="PDNA01000014">
    <property type="protein sequence ID" value="PGH26694.1"/>
    <property type="molecule type" value="Genomic_DNA"/>
</dbReference>
<name>A0A2B7YRQ0_POLH7</name>
<evidence type="ECO:0000313" key="3">
    <source>
        <dbReference type="EMBL" id="PGH26694.1"/>
    </source>
</evidence>
<sequence>MTHVDVVTLYIQKKDKRKRDAMMQIRPVPYARGHGQQVRGPCLLLMASSTSLQTEVDSIASRAADNSITRATSGADAPLSRLASSFEASRSPFSYASPQPSQRRYRVSSQLPRVDRIPSTPPPPFENISCSPAADSNATLRQPAPHRNISSDHHNQRTPASSNVVSALHPRVAVFLGVDRRWYLPLLVCRALSVAPAAWWGLRCAITFLAELLRIRLHLFHQGWTAAVVRGSDVDWDSERQFRVMEVALAIIWCSASAYLSYFFADCLMSRWLLNYTPPAVIIRLLTINCIIAYLTSWILYLTGAAHDPRLLLPAWISITAILTFAYHITQRQINIKKETSASLSVFSIASFVSMCALLLQLHLSRANEHDVPFIAITTRAWEICADWLVVRGIGTQV</sequence>
<accession>A0A2B7YRQ0</accession>
<dbReference type="OrthoDB" id="2139606at2759"/>
<feature type="compositionally biased region" description="Polar residues" evidence="1">
    <location>
        <begin position="90"/>
        <end position="111"/>
    </location>
</feature>
<feature type="compositionally biased region" description="Polar residues" evidence="1">
    <location>
        <begin position="128"/>
        <end position="140"/>
    </location>
</feature>
<feature type="transmembrane region" description="Helical" evidence="2">
    <location>
        <begin position="247"/>
        <end position="269"/>
    </location>
</feature>
<feature type="transmembrane region" description="Helical" evidence="2">
    <location>
        <begin position="342"/>
        <end position="364"/>
    </location>
</feature>
<organism evidence="3 4">
    <name type="scientific">Polytolypa hystricis (strain UAMH7299)</name>
    <dbReference type="NCBI Taxonomy" id="1447883"/>
    <lineage>
        <taxon>Eukaryota</taxon>
        <taxon>Fungi</taxon>
        <taxon>Dikarya</taxon>
        <taxon>Ascomycota</taxon>
        <taxon>Pezizomycotina</taxon>
        <taxon>Eurotiomycetes</taxon>
        <taxon>Eurotiomycetidae</taxon>
        <taxon>Onygenales</taxon>
        <taxon>Onygenales incertae sedis</taxon>
        <taxon>Polytolypa</taxon>
    </lineage>
</organism>
<dbReference type="PANTHER" id="PTHR28147">
    <property type="entry name" value="N-GLYCOSYLATION PROTEIN EOS1"/>
    <property type="match status" value="1"/>
</dbReference>
<feature type="region of interest" description="Disordered" evidence="1">
    <location>
        <begin position="90"/>
        <end position="162"/>
    </location>
</feature>
<feature type="transmembrane region" description="Helical" evidence="2">
    <location>
        <begin position="281"/>
        <end position="301"/>
    </location>
</feature>